<evidence type="ECO:0000313" key="4">
    <source>
        <dbReference type="Proteomes" id="UP000255279"/>
    </source>
</evidence>
<keyword evidence="3" id="KW-1185">Reference proteome</keyword>
<sequence length="711" mass="78754">MSWLTNLYRTYDQIANNADAQLADSALTPYYHISQNAHIIVKISEQGKFLGAAFFRANDKAVAKQITLPATNDSANRTSGTQAHPLQDKLQYIAKDLAQFDDERSLADKFADYHALLTSWCHSEFAHPKAKAVLNYVNRGTLTQDLIAAGVLKTDDNGKLLRPASASEVEPPADIFTVLPKDNSKGYINQTSALVAWQVVSADLYDADSGNTWEDDTLIESWQQFYGNQEADFGLCYATGEEQPLANKHPKNILRSNNNAKLISANDNDGFTFRGKFLDGAQGAGVGSVVTEKAHAALSWLIRHQGQEKAGQAVVAWAASAGVVMQPMQEHCLDIKQTVDEIVAASEDAVLVFDPQMSLGDLFGGEDADDDLPDDNDDGLSNDLNQQTTLAVLHHKDIGASFAEALSKKMAGYRIADSRLAGNEQISIIVIEAATSGRAAVTYYQQMLADDYLHALNAWQEDFLWYQGYYDAKDNVRKSGIGAPVPHRIAEVCYGSRIADNLRKQVVAQVLPCIVEPAHAGKVRNIPYVLVAQAIKQACNPAALEKWEHEQAVAMACALYKGYCKRHSSSRNYSMALDVTYTGRDYLYGRLLAVAEDIESLALFVAGENRLTTAERYMQQFANRPFDTWRNIRLALDPYIKRLNHARPQRLHKREALMNEIFSLFAIADFNDNSPLSGEFLLGYHSQKYAFYLADLANKSKQNQENTTQVA</sequence>
<dbReference type="InterPro" id="IPR010144">
    <property type="entry name" value="CRISPR-assoc_prot_Csd1-typ"/>
</dbReference>
<reference evidence="1 3" key="1">
    <citation type="submission" date="2017-02" db="EMBL/GenBank/DDBJ databases">
        <title>Draft genome sequence of Moraxella caviae CCUG 355 type strain.</title>
        <authorList>
            <person name="Engstrom-Jakobsson H."/>
            <person name="Salva-Serra F."/>
            <person name="Thorell K."/>
            <person name="Gonzales-Siles L."/>
            <person name="Karlsson R."/>
            <person name="Boulund F."/>
            <person name="Engstrand L."/>
            <person name="Moore E."/>
        </authorList>
    </citation>
    <scope>NUCLEOTIDE SEQUENCE [LARGE SCALE GENOMIC DNA]</scope>
    <source>
        <strain evidence="1 3">CCUG 355</strain>
    </source>
</reference>
<gene>
    <name evidence="1" type="ORF">B0181_04635</name>
    <name evidence="2" type="ORF">NCTC10293_02456</name>
</gene>
<organism evidence="1 3">
    <name type="scientific">Moraxella caviae</name>
    <dbReference type="NCBI Taxonomy" id="34060"/>
    <lineage>
        <taxon>Bacteria</taxon>
        <taxon>Pseudomonadati</taxon>
        <taxon>Pseudomonadota</taxon>
        <taxon>Gammaproteobacteria</taxon>
        <taxon>Moraxellales</taxon>
        <taxon>Moraxellaceae</taxon>
        <taxon>Moraxella</taxon>
    </lineage>
</organism>
<reference evidence="2 4" key="2">
    <citation type="submission" date="2018-06" db="EMBL/GenBank/DDBJ databases">
        <authorList>
            <consortium name="Pathogen Informatics"/>
            <person name="Doyle S."/>
        </authorList>
    </citation>
    <scope>NUCLEOTIDE SEQUENCE [LARGE SCALE GENOMIC DNA]</scope>
    <source>
        <strain evidence="2 4">NCTC10293</strain>
    </source>
</reference>
<dbReference type="Proteomes" id="UP000190435">
    <property type="component" value="Unassembled WGS sequence"/>
</dbReference>
<protein>
    <submittedName>
        <fullName evidence="2">CRISPR-associated protein Cas8c/Csd1, subtype I-C/DVULG</fullName>
    </submittedName>
    <submittedName>
        <fullName evidence="1">Type I-C CRISPR-associated protein Cas8c/Csd1</fullName>
    </submittedName>
</protein>
<dbReference type="NCBIfam" id="TIGR01863">
    <property type="entry name" value="cas_Csd1"/>
    <property type="match status" value="1"/>
</dbReference>
<evidence type="ECO:0000313" key="1">
    <source>
        <dbReference type="EMBL" id="OOR90705.1"/>
    </source>
</evidence>
<dbReference type="OrthoDB" id="5389988at2"/>
<dbReference type="EMBL" id="UGQE01000004">
    <property type="protein sequence ID" value="STZ14853.1"/>
    <property type="molecule type" value="Genomic_DNA"/>
</dbReference>
<dbReference type="STRING" id="34060.B0181_04635"/>
<dbReference type="Pfam" id="PF09709">
    <property type="entry name" value="Cas_Csd1"/>
    <property type="match status" value="1"/>
</dbReference>
<dbReference type="Proteomes" id="UP000255279">
    <property type="component" value="Unassembled WGS sequence"/>
</dbReference>
<accession>A0A1T0A4P4</accession>
<name>A0A1T0A4P4_9GAMM</name>
<dbReference type="EMBL" id="MUXU01000029">
    <property type="protein sequence ID" value="OOR90705.1"/>
    <property type="molecule type" value="Genomic_DNA"/>
</dbReference>
<dbReference type="AlphaFoldDB" id="A0A1T0A4P4"/>
<evidence type="ECO:0000313" key="2">
    <source>
        <dbReference type="EMBL" id="STZ14853.1"/>
    </source>
</evidence>
<dbReference type="RefSeq" id="WP_078276315.1">
    <property type="nucleotide sequence ID" value="NZ_MUXU01000029.1"/>
</dbReference>
<proteinExistence type="predicted"/>
<evidence type="ECO:0000313" key="3">
    <source>
        <dbReference type="Proteomes" id="UP000190435"/>
    </source>
</evidence>